<sequence length="525" mass="54301">MAQKWEPEAEVAPGIIRVRSGELSAWFLVDGDEQDLEANWPEPAPERGEIVDAGGTPRTGILVGRQEGGMLVDSLRRHGGLSSEQTIGVLLECLAALDRLPDPPPGRTRVHRQAFAIDAAGLVCVVPCRTEGLDEVSPPCEFGELAYLCLTGQTWQEKAMPVRDLAQAPLPPLAELVIELLEGDAGAVPPATSLPPGLAVRLASIADPAPVPFVPSEPEVPVGEAVTAQLRLDAGYLSRLAAPSARAEEGKRPPSSAPDSSPPGIGRLRGAARRGTGRRGATPQGTGRRGTTRQGTTRQSTTRQGTGRRGATPQGTAGRGAGPAPAGRPFSARSRAVLGTTQSRWRIVGAGAAAAALLCGAVLLLTPGADRTSTAVAGPQGLQTSAPPAASSAPAESTATESVPAMESGPSDPVAAFEQLTTLREEAYETGDPELLRSLTVRGSPAATADQTAAIGEFAGSDVDITVRSIADPVVTGQTAVLTISMRTAVVDPAGARRDYGVQDVEVELRMDDGSWRVFQVTITG</sequence>
<evidence type="ECO:0000313" key="3">
    <source>
        <dbReference type="Proteomes" id="UP001501586"/>
    </source>
</evidence>
<keyword evidence="3" id="KW-1185">Reference proteome</keyword>
<feature type="compositionally biased region" description="Low complexity" evidence="1">
    <location>
        <begin position="292"/>
        <end position="330"/>
    </location>
</feature>
<dbReference type="RefSeq" id="WP_236863429.1">
    <property type="nucleotide sequence ID" value="NZ_BAABAZ010000012.1"/>
</dbReference>
<comment type="caution">
    <text evidence="2">The sequence shown here is derived from an EMBL/GenBank/DDBJ whole genome shotgun (WGS) entry which is preliminary data.</text>
</comment>
<reference evidence="3" key="1">
    <citation type="journal article" date="2019" name="Int. J. Syst. Evol. Microbiol.">
        <title>The Global Catalogue of Microorganisms (GCM) 10K type strain sequencing project: providing services to taxonomists for standard genome sequencing and annotation.</title>
        <authorList>
            <consortium name="The Broad Institute Genomics Platform"/>
            <consortium name="The Broad Institute Genome Sequencing Center for Infectious Disease"/>
            <person name="Wu L."/>
            <person name="Ma J."/>
        </authorList>
    </citation>
    <scope>NUCLEOTIDE SEQUENCE [LARGE SCALE GENOMIC DNA]</scope>
    <source>
        <strain evidence="3">JCM 17458</strain>
    </source>
</reference>
<protein>
    <submittedName>
        <fullName evidence="2">Uncharacterized protein</fullName>
    </submittedName>
</protein>
<proteinExistence type="predicted"/>
<gene>
    <name evidence="2" type="ORF">GCM10022261_31320</name>
</gene>
<dbReference type="Proteomes" id="UP001501586">
    <property type="component" value="Unassembled WGS sequence"/>
</dbReference>
<name>A0ABP8ENN5_9MICO</name>
<feature type="region of interest" description="Disordered" evidence="1">
    <location>
        <begin position="243"/>
        <end position="330"/>
    </location>
</feature>
<evidence type="ECO:0000313" key="2">
    <source>
        <dbReference type="EMBL" id="GAA4285601.1"/>
    </source>
</evidence>
<accession>A0ABP8ENN5</accession>
<feature type="compositionally biased region" description="Low complexity" evidence="1">
    <location>
        <begin position="384"/>
        <end position="402"/>
    </location>
</feature>
<dbReference type="EMBL" id="BAABAZ010000012">
    <property type="protein sequence ID" value="GAA4285601.1"/>
    <property type="molecule type" value="Genomic_DNA"/>
</dbReference>
<evidence type="ECO:0000256" key="1">
    <source>
        <dbReference type="SAM" id="MobiDB-lite"/>
    </source>
</evidence>
<feature type="compositionally biased region" description="Low complexity" evidence="1">
    <location>
        <begin position="253"/>
        <end position="269"/>
    </location>
</feature>
<feature type="region of interest" description="Disordered" evidence="1">
    <location>
        <begin position="38"/>
        <end position="57"/>
    </location>
</feature>
<organism evidence="2 3">
    <name type="scientific">Brevibacterium daeguense</name>
    <dbReference type="NCBI Taxonomy" id="909936"/>
    <lineage>
        <taxon>Bacteria</taxon>
        <taxon>Bacillati</taxon>
        <taxon>Actinomycetota</taxon>
        <taxon>Actinomycetes</taxon>
        <taxon>Micrococcales</taxon>
        <taxon>Brevibacteriaceae</taxon>
        <taxon>Brevibacterium</taxon>
    </lineage>
</organism>
<feature type="region of interest" description="Disordered" evidence="1">
    <location>
        <begin position="372"/>
        <end position="412"/>
    </location>
</feature>